<sequence length="162" mass="18624">MFFFAILLNVKANLDQGSKLIEMQSNKYAFITDLGRAVRVQSNKDDPDSSEAKSVLHLVRKADEKFYIQFSSERFLCVKEDSDKVVSCENETDKNTLWEVVPGDDDGYALKTIDNKCLRIGAFDNKKFSKGLRLKVVKCKKTLDYKWRIKDFLLDSNEYEGG</sequence>
<proteinExistence type="predicted"/>
<name>A0A0R0LYU4_9MICR</name>
<keyword evidence="2" id="KW-1185">Reference proteome</keyword>
<evidence type="ECO:0000313" key="2">
    <source>
        <dbReference type="Proteomes" id="UP000051530"/>
    </source>
</evidence>
<accession>A0A0R0LYU4</accession>
<dbReference type="Gene3D" id="2.80.10.50">
    <property type="match status" value="1"/>
</dbReference>
<dbReference type="EMBL" id="LGUB01001455">
    <property type="protein sequence ID" value="KRH91857.1"/>
    <property type="molecule type" value="Genomic_DNA"/>
</dbReference>
<reference evidence="1 2" key="1">
    <citation type="submission" date="2015-07" db="EMBL/GenBank/DDBJ databases">
        <title>The genome of Pseudoloma neurophilia, a relevant intracellular parasite of the zebrafish.</title>
        <authorList>
            <person name="Ndikumana S."/>
            <person name="Pelin A."/>
            <person name="Sanders J."/>
            <person name="Corradi N."/>
        </authorList>
    </citation>
    <scope>NUCLEOTIDE SEQUENCE [LARGE SCALE GENOMIC DNA]</scope>
    <source>
        <strain evidence="1 2">MK1</strain>
    </source>
</reference>
<protein>
    <submittedName>
        <fullName evidence="1">Uncharacterized protein</fullName>
    </submittedName>
</protein>
<dbReference type="PROSITE" id="PS50231">
    <property type="entry name" value="RICIN_B_LECTIN"/>
    <property type="match status" value="1"/>
</dbReference>
<dbReference type="VEuPathDB" id="MicrosporidiaDB:M153_21068000487"/>
<comment type="caution">
    <text evidence="1">The sequence shown here is derived from an EMBL/GenBank/DDBJ whole genome shotgun (WGS) entry which is preliminary data.</text>
</comment>
<organism evidence="1 2">
    <name type="scientific">Pseudoloma neurophilia</name>
    <dbReference type="NCBI Taxonomy" id="146866"/>
    <lineage>
        <taxon>Eukaryota</taxon>
        <taxon>Fungi</taxon>
        <taxon>Fungi incertae sedis</taxon>
        <taxon>Microsporidia</taxon>
        <taxon>Pseudoloma</taxon>
    </lineage>
</organism>
<gene>
    <name evidence="1" type="ORF">M153_21068000487</name>
</gene>
<evidence type="ECO:0000313" key="1">
    <source>
        <dbReference type="EMBL" id="KRH91857.1"/>
    </source>
</evidence>
<dbReference type="Proteomes" id="UP000051530">
    <property type="component" value="Unassembled WGS sequence"/>
</dbReference>
<dbReference type="AlphaFoldDB" id="A0A0R0LYU4"/>
<feature type="non-terminal residue" evidence="1">
    <location>
        <position position="162"/>
    </location>
</feature>